<feature type="transmembrane region" description="Helical" evidence="1">
    <location>
        <begin position="66"/>
        <end position="83"/>
    </location>
</feature>
<sequence>MAIIIFEALMQLGALLPLMILFMKDRGKKDFMRIGIFCFVFVLYSFALRLAHVFDSFYIIKGNWNWNGKLYGVLCGGVCYFAFRSYFKQHNFFTLRQAPDSQKGVRIATFSIALLAVLVWWYAGNGGEWNVETLAFQLTLPGIDEEIMFRGVLMGLLLSSLKSNVKYIGNPSNLIIAMLFGFVHAFVLSREYAVSFDIVYFIQTGFAGYIYGWIAIKSKSILFPIVAHNGSNFFGTLTMMLK</sequence>
<organism evidence="3 4">
    <name type="scientific">Myroides albus</name>
    <dbReference type="NCBI Taxonomy" id="2562892"/>
    <lineage>
        <taxon>Bacteria</taxon>
        <taxon>Pseudomonadati</taxon>
        <taxon>Bacteroidota</taxon>
        <taxon>Flavobacteriia</taxon>
        <taxon>Flavobacteriales</taxon>
        <taxon>Flavobacteriaceae</taxon>
        <taxon>Myroides</taxon>
    </lineage>
</organism>
<evidence type="ECO:0000259" key="2">
    <source>
        <dbReference type="Pfam" id="PF02517"/>
    </source>
</evidence>
<accession>A0A6I3LS51</accession>
<feature type="transmembrane region" description="Helical" evidence="1">
    <location>
        <begin position="104"/>
        <end position="123"/>
    </location>
</feature>
<proteinExistence type="predicted"/>
<keyword evidence="1" id="KW-1133">Transmembrane helix</keyword>
<keyword evidence="4" id="KW-1185">Reference proteome</keyword>
<feature type="transmembrane region" description="Helical" evidence="1">
    <location>
        <begin position="6"/>
        <end position="22"/>
    </location>
</feature>
<evidence type="ECO:0000313" key="4">
    <source>
        <dbReference type="Proteomes" id="UP000438760"/>
    </source>
</evidence>
<keyword evidence="3" id="KW-0645">Protease</keyword>
<dbReference type="GO" id="GO:0008237">
    <property type="term" value="F:metallopeptidase activity"/>
    <property type="evidence" value="ECO:0007669"/>
    <property type="project" value="UniProtKB-KW"/>
</dbReference>
<dbReference type="InterPro" id="IPR003675">
    <property type="entry name" value="Rce1/LyrA-like_dom"/>
</dbReference>
<feature type="transmembrane region" description="Helical" evidence="1">
    <location>
        <begin position="34"/>
        <end position="54"/>
    </location>
</feature>
<comment type="caution">
    <text evidence="3">The sequence shown here is derived from an EMBL/GenBank/DDBJ whole genome shotgun (WGS) entry which is preliminary data.</text>
</comment>
<keyword evidence="3" id="KW-0482">Metalloprotease</keyword>
<dbReference type="EMBL" id="WMJX01000034">
    <property type="protein sequence ID" value="MTG98922.1"/>
    <property type="molecule type" value="Genomic_DNA"/>
</dbReference>
<keyword evidence="1" id="KW-0472">Membrane</keyword>
<dbReference type="Proteomes" id="UP000438760">
    <property type="component" value="Unassembled WGS sequence"/>
</dbReference>
<dbReference type="GO" id="GO:0004175">
    <property type="term" value="F:endopeptidase activity"/>
    <property type="evidence" value="ECO:0007669"/>
    <property type="project" value="UniProtKB-ARBA"/>
</dbReference>
<dbReference type="RefSeq" id="WP_155092933.1">
    <property type="nucleotide sequence ID" value="NZ_WMJX01000034.1"/>
</dbReference>
<dbReference type="GO" id="GO:0006508">
    <property type="term" value="P:proteolysis"/>
    <property type="evidence" value="ECO:0007669"/>
    <property type="project" value="UniProtKB-KW"/>
</dbReference>
<dbReference type="OrthoDB" id="877230at2"/>
<feature type="transmembrane region" description="Helical" evidence="1">
    <location>
        <begin position="198"/>
        <end position="216"/>
    </location>
</feature>
<keyword evidence="3" id="KW-0378">Hydrolase</keyword>
<keyword evidence="1" id="KW-0812">Transmembrane</keyword>
<name>A0A6I3LS51_9FLAO</name>
<feature type="domain" description="CAAX prenyl protease 2/Lysostaphin resistance protein A-like" evidence="2">
    <location>
        <begin position="133"/>
        <end position="234"/>
    </location>
</feature>
<dbReference type="AlphaFoldDB" id="A0A6I3LS51"/>
<dbReference type="Pfam" id="PF02517">
    <property type="entry name" value="Rce1-like"/>
    <property type="match status" value="1"/>
</dbReference>
<protein>
    <submittedName>
        <fullName evidence="3">CPBP family intramembrane metalloprotease</fullName>
    </submittedName>
</protein>
<reference evidence="3 4" key="1">
    <citation type="submission" date="2019-11" db="EMBL/GenBank/DDBJ databases">
        <title>Genome of Strain BIT-d1.</title>
        <authorList>
            <person name="Yang Y."/>
        </authorList>
    </citation>
    <scope>NUCLEOTIDE SEQUENCE [LARGE SCALE GENOMIC DNA]</scope>
    <source>
        <strain evidence="3 4">BIT-d1</strain>
    </source>
</reference>
<dbReference type="GO" id="GO:0080120">
    <property type="term" value="P:CAAX-box protein maturation"/>
    <property type="evidence" value="ECO:0007669"/>
    <property type="project" value="UniProtKB-ARBA"/>
</dbReference>
<evidence type="ECO:0000313" key="3">
    <source>
        <dbReference type="EMBL" id="MTG98922.1"/>
    </source>
</evidence>
<evidence type="ECO:0000256" key="1">
    <source>
        <dbReference type="SAM" id="Phobius"/>
    </source>
</evidence>
<feature type="transmembrane region" description="Helical" evidence="1">
    <location>
        <begin position="167"/>
        <end position="186"/>
    </location>
</feature>
<gene>
    <name evidence="3" type="ORF">GJV76_12410</name>
</gene>